<accession>A0A4Z2I6U6</accession>
<proteinExistence type="predicted"/>
<protein>
    <submittedName>
        <fullName evidence="1">Uncharacterized protein</fullName>
    </submittedName>
</protein>
<evidence type="ECO:0000313" key="1">
    <source>
        <dbReference type="EMBL" id="TNN73481.1"/>
    </source>
</evidence>
<sequence length="80" mass="8868">MLSHVLKGGMKSKLLSLKEAKLSLFYPRCTRRSSPKSIRLHNSKLTPPQREKTLQNDCGGLKLILSAAVWKSPNPPPSLS</sequence>
<reference evidence="1 2" key="1">
    <citation type="submission" date="2019-03" db="EMBL/GenBank/DDBJ databases">
        <title>First draft genome of Liparis tanakae, snailfish: a comprehensive survey of snailfish specific genes.</title>
        <authorList>
            <person name="Kim W."/>
            <person name="Song I."/>
            <person name="Jeong J.-H."/>
            <person name="Kim D."/>
            <person name="Kim S."/>
            <person name="Ryu S."/>
            <person name="Song J.Y."/>
            <person name="Lee S.K."/>
        </authorList>
    </citation>
    <scope>NUCLEOTIDE SEQUENCE [LARGE SCALE GENOMIC DNA]</scope>
    <source>
        <tissue evidence="1">Muscle</tissue>
    </source>
</reference>
<comment type="caution">
    <text evidence="1">The sequence shown here is derived from an EMBL/GenBank/DDBJ whole genome shotgun (WGS) entry which is preliminary data.</text>
</comment>
<dbReference type="AlphaFoldDB" id="A0A4Z2I6U6"/>
<gene>
    <name evidence="1" type="ORF">EYF80_016271</name>
</gene>
<organism evidence="1 2">
    <name type="scientific">Liparis tanakae</name>
    <name type="common">Tanaka's snailfish</name>
    <dbReference type="NCBI Taxonomy" id="230148"/>
    <lineage>
        <taxon>Eukaryota</taxon>
        <taxon>Metazoa</taxon>
        <taxon>Chordata</taxon>
        <taxon>Craniata</taxon>
        <taxon>Vertebrata</taxon>
        <taxon>Euteleostomi</taxon>
        <taxon>Actinopterygii</taxon>
        <taxon>Neopterygii</taxon>
        <taxon>Teleostei</taxon>
        <taxon>Neoteleostei</taxon>
        <taxon>Acanthomorphata</taxon>
        <taxon>Eupercaria</taxon>
        <taxon>Perciformes</taxon>
        <taxon>Cottioidei</taxon>
        <taxon>Cottales</taxon>
        <taxon>Liparidae</taxon>
        <taxon>Liparis</taxon>
    </lineage>
</organism>
<dbReference type="EMBL" id="SRLO01000124">
    <property type="protein sequence ID" value="TNN73481.1"/>
    <property type="molecule type" value="Genomic_DNA"/>
</dbReference>
<name>A0A4Z2I6U6_9TELE</name>
<dbReference type="Proteomes" id="UP000314294">
    <property type="component" value="Unassembled WGS sequence"/>
</dbReference>
<keyword evidence="2" id="KW-1185">Reference proteome</keyword>
<evidence type="ECO:0000313" key="2">
    <source>
        <dbReference type="Proteomes" id="UP000314294"/>
    </source>
</evidence>